<dbReference type="Pfam" id="PF03140">
    <property type="entry name" value="DUF247"/>
    <property type="match status" value="1"/>
</dbReference>
<name>A0ABD3J108_EUCGL</name>
<proteinExistence type="predicted"/>
<dbReference type="Proteomes" id="UP001634007">
    <property type="component" value="Unassembled WGS sequence"/>
</dbReference>
<keyword evidence="1" id="KW-1133">Transmembrane helix</keyword>
<dbReference type="AlphaFoldDB" id="A0ABD3J108"/>
<evidence type="ECO:0000313" key="2">
    <source>
        <dbReference type="EMBL" id="KAL3719677.1"/>
    </source>
</evidence>
<dbReference type="PANTHER" id="PTHR31170">
    <property type="entry name" value="BNAC04G53230D PROTEIN"/>
    <property type="match status" value="1"/>
</dbReference>
<sequence>MELDESDSIAPLDESLQSMPSDDEEQWYWKMRSIYRVPARITALTREAYQPQVVSFGPYHHGEAHLLPMEEHKRRTARHFLKRSKKPMECFFASLREVACDLEESYDALDPKWKAGSGEGAAPLFLELMITDGCFMLEILRFATNEVDDYASNDPIFSNHGTLYIMSDIWQDMLMLENQLPMLVLYRLVAVESDGEKDTEFVNRLIHNLCLRRPRVKMMGKCLHALDVYRKCMLMEPEKKDELSKHGIRFRKSKTNSLKDISFTDGVLRLPVIWVDSITMSRFLNLTAFERLHVGAGNDVMSYIYCMDQIIRNEQDVLLLRDNGILRHHLKNDEMVVKMFDSLAEVVMVDYNANLIDVLDKVNAYCGKKWSVWRANLLRTYFRNPVDSWSFITFVLLFALTAIQTVYSVHGSHK</sequence>
<feature type="transmembrane region" description="Helical" evidence="1">
    <location>
        <begin position="389"/>
        <end position="409"/>
    </location>
</feature>
<gene>
    <name evidence="2" type="ORF">ACJRO7_004625</name>
</gene>
<reference evidence="2 3" key="1">
    <citation type="submission" date="2024-11" db="EMBL/GenBank/DDBJ databases">
        <title>Chromosome-level genome assembly of Eucalyptus globulus Labill. provides insights into its genome evolution.</title>
        <authorList>
            <person name="Li X."/>
        </authorList>
    </citation>
    <scope>NUCLEOTIDE SEQUENCE [LARGE SCALE GENOMIC DNA]</scope>
    <source>
        <strain evidence="2">CL2024</strain>
        <tissue evidence="2">Fresh tender leaves</tissue>
    </source>
</reference>
<evidence type="ECO:0000313" key="3">
    <source>
        <dbReference type="Proteomes" id="UP001634007"/>
    </source>
</evidence>
<protein>
    <submittedName>
        <fullName evidence="2">Uncharacterized protein</fullName>
    </submittedName>
</protein>
<keyword evidence="1" id="KW-0472">Membrane</keyword>
<keyword evidence="3" id="KW-1185">Reference proteome</keyword>
<keyword evidence="1" id="KW-0812">Transmembrane</keyword>
<organism evidence="2 3">
    <name type="scientific">Eucalyptus globulus</name>
    <name type="common">Tasmanian blue gum</name>
    <dbReference type="NCBI Taxonomy" id="34317"/>
    <lineage>
        <taxon>Eukaryota</taxon>
        <taxon>Viridiplantae</taxon>
        <taxon>Streptophyta</taxon>
        <taxon>Embryophyta</taxon>
        <taxon>Tracheophyta</taxon>
        <taxon>Spermatophyta</taxon>
        <taxon>Magnoliopsida</taxon>
        <taxon>eudicotyledons</taxon>
        <taxon>Gunneridae</taxon>
        <taxon>Pentapetalae</taxon>
        <taxon>rosids</taxon>
        <taxon>malvids</taxon>
        <taxon>Myrtales</taxon>
        <taxon>Myrtaceae</taxon>
        <taxon>Myrtoideae</taxon>
        <taxon>Eucalypteae</taxon>
        <taxon>Eucalyptus</taxon>
    </lineage>
</organism>
<dbReference type="PANTHER" id="PTHR31170:SF18">
    <property type="entry name" value="(WILD MALAYSIAN BANANA) HYPOTHETICAL PROTEIN"/>
    <property type="match status" value="1"/>
</dbReference>
<accession>A0ABD3J108</accession>
<comment type="caution">
    <text evidence="2">The sequence shown here is derived from an EMBL/GenBank/DDBJ whole genome shotgun (WGS) entry which is preliminary data.</text>
</comment>
<dbReference type="InterPro" id="IPR004158">
    <property type="entry name" value="DUF247_pln"/>
</dbReference>
<dbReference type="EMBL" id="JBJKBG010000010">
    <property type="protein sequence ID" value="KAL3719677.1"/>
    <property type="molecule type" value="Genomic_DNA"/>
</dbReference>
<evidence type="ECO:0000256" key="1">
    <source>
        <dbReference type="SAM" id="Phobius"/>
    </source>
</evidence>